<dbReference type="Pfam" id="PF13469">
    <property type="entry name" value="Sulfotransfer_3"/>
    <property type="match status" value="1"/>
</dbReference>
<protein>
    <submittedName>
        <fullName evidence="3">Tetratricopeptide repeat-containing protein</fullName>
    </submittedName>
</protein>
<dbReference type="PROSITE" id="PS50005">
    <property type="entry name" value="TPR"/>
    <property type="match status" value="1"/>
</dbReference>
<dbReference type="InterPro" id="IPR026634">
    <property type="entry name" value="TPST-like"/>
</dbReference>
<evidence type="ECO:0000256" key="2">
    <source>
        <dbReference type="PROSITE-ProRule" id="PRU00339"/>
    </source>
</evidence>
<keyword evidence="2" id="KW-0802">TPR repeat</keyword>
<dbReference type="InterPro" id="IPR019734">
    <property type="entry name" value="TPR_rpt"/>
</dbReference>
<organism evidence="3 4">
    <name type="scientific">Colwellia chukchiensis</name>
    <dbReference type="NCBI Taxonomy" id="641665"/>
    <lineage>
        <taxon>Bacteria</taxon>
        <taxon>Pseudomonadati</taxon>
        <taxon>Pseudomonadota</taxon>
        <taxon>Gammaproteobacteria</taxon>
        <taxon>Alteromonadales</taxon>
        <taxon>Colwelliaceae</taxon>
        <taxon>Colwellia</taxon>
    </lineage>
</organism>
<dbReference type="STRING" id="641665.GCA_002104455_00479"/>
<dbReference type="AlphaFoldDB" id="A0A1H7GRI1"/>
<proteinExistence type="predicted"/>
<name>A0A1H7GRI1_9GAMM</name>
<dbReference type="PANTHER" id="PTHR12788">
    <property type="entry name" value="PROTEIN-TYROSINE SULFOTRANSFERASE 2"/>
    <property type="match status" value="1"/>
</dbReference>
<keyword evidence="1" id="KW-0808">Transferase</keyword>
<keyword evidence="4" id="KW-1185">Reference proteome</keyword>
<dbReference type="Proteomes" id="UP000199297">
    <property type="component" value="Unassembled WGS sequence"/>
</dbReference>
<dbReference type="Pfam" id="PF13432">
    <property type="entry name" value="TPR_16"/>
    <property type="match status" value="1"/>
</dbReference>
<sequence>MTLSESLKIAETAHQQGHYLEAERAYKAILQRFKSNDATFGLATLYTQIKKYDLAITLFNQALQQEPFAIDITLNYAMCLKAANKNTEASQVIATISAHLPNDNYILNAFAHLALSIAQPTLALEITSKANKANQQTKVIIAKAHMQNENWIKALESWQSLSETSHNKADVQNNLAICLAKLRRYDEAITAFTAFLQLVKADSHHYLKFADLYILARDIDQARSQLNKAIALNDVSLTRYEIEIRVCRFEGNKAQALKAAEQALTINPYSYIAWGAKQEFANQDQQVTTQLAHLLTDTISNNYENQQNLFTLAKAYEKLAQYRLAFACFDKANMMQEQIISEQNLSYNFQQAKAHNLFLKQVFSTLQPDTSETPRNLFIVGMPRSGTTLMDRIFAQHPNIQSSGENEALALFIENKINAQQDKLATNWECFFQQHGQEFHRNYVEKTALNADIVVDKMPHNFRFVGAILAIFKQVKVIQMRRTPEDLALSIFSQPFAPHHNYAANLKTIAHAIYHANQLMDFWREKFPQQVIDVDYNQLTLEPSAQGQRIFKFCGLTWHDDYLNFHTKLANSFTFSELQVRQPINTKKQNFSRHYQQELADFKRYYAELAGDKY</sequence>
<evidence type="ECO:0000313" key="4">
    <source>
        <dbReference type="Proteomes" id="UP000199297"/>
    </source>
</evidence>
<dbReference type="PANTHER" id="PTHR12788:SF10">
    <property type="entry name" value="PROTEIN-TYROSINE SULFOTRANSFERASE"/>
    <property type="match status" value="1"/>
</dbReference>
<evidence type="ECO:0000313" key="3">
    <source>
        <dbReference type="EMBL" id="SEK38495.1"/>
    </source>
</evidence>
<dbReference type="InterPro" id="IPR011990">
    <property type="entry name" value="TPR-like_helical_dom_sf"/>
</dbReference>
<dbReference type="SUPFAM" id="SSF48452">
    <property type="entry name" value="TPR-like"/>
    <property type="match status" value="2"/>
</dbReference>
<dbReference type="Gene3D" id="1.25.40.10">
    <property type="entry name" value="Tetratricopeptide repeat domain"/>
    <property type="match status" value="2"/>
</dbReference>
<dbReference type="InterPro" id="IPR027417">
    <property type="entry name" value="P-loop_NTPase"/>
</dbReference>
<dbReference type="SUPFAM" id="SSF52540">
    <property type="entry name" value="P-loop containing nucleoside triphosphate hydrolases"/>
    <property type="match status" value="1"/>
</dbReference>
<reference evidence="4" key="1">
    <citation type="submission" date="2016-10" db="EMBL/GenBank/DDBJ databases">
        <authorList>
            <person name="Varghese N."/>
            <person name="Submissions S."/>
        </authorList>
    </citation>
    <scope>NUCLEOTIDE SEQUENCE [LARGE SCALE GENOMIC DNA]</scope>
    <source>
        <strain evidence="4">CGMCC 1.9127</strain>
    </source>
</reference>
<gene>
    <name evidence="3" type="ORF">SAMN05216262_101224</name>
</gene>
<dbReference type="Gene3D" id="3.40.50.300">
    <property type="entry name" value="P-loop containing nucleotide triphosphate hydrolases"/>
    <property type="match status" value="1"/>
</dbReference>
<evidence type="ECO:0000256" key="1">
    <source>
        <dbReference type="ARBA" id="ARBA00022679"/>
    </source>
</evidence>
<dbReference type="GO" id="GO:0008476">
    <property type="term" value="F:protein-tyrosine sulfotransferase activity"/>
    <property type="evidence" value="ECO:0007669"/>
    <property type="project" value="InterPro"/>
</dbReference>
<dbReference type="EMBL" id="FOBI01000001">
    <property type="protein sequence ID" value="SEK38495.1"/>
    <property type="molecule type" value="Genomic_DNA"/>
</dbReference>
<feature type="repeat" description="TPR" evidence="2">
    <location>
        <begin position="36"/>
        <end position="69"/>
    </location>
</feature>
<dbReference type="OrthoDB" id="9815894at2"/>
<dbReference type="RefSeq" id="WP_085282859.1">
    <property type="nucleotide sequence ID" value="NZ_FOBI01000001.1"/>
</dbReference>
<accession>A0A1H7GRI1</accession>
<dbReference type="SMART" id="SM00028">
    <property type="entry name" value="TPR"/>
    <property type="match status" value="5"/>
</dbReference>
<dbReference type="Pfam" id="PF14559">
    <property type="entry name" value="TPR_19"/>
    <property type="match status" value="1"/>
</dbReference>